<proteinExistence type="inferred from homology"/>
<keyword evidence="2" id="KW-0732">Signal</keyword>
<feature type="chain" id="PRO_5007231073" evidence="2">
    <location>
        <begin position="27"/>
        <end position="452"/>
    </location>
</feature>
<comment type="similarity">
    <text evidence="1 2">Belongs to the OprB family.</text>
</comment>
<reference evidence="3" key="1">
    <citation type="submission" date="2012-02" db="EMBL/GenBank/DDBJ databases">
        <title>The complete genome of Frateuria aurantia DSM 6220.</title>
        <authorList>
            <consortium name="US DOE Joint Genome Institute (JGI-PGF)"/>
            <person name="Lucas S."/>
            <person name="Copeland A."/>
            <person name="Lapidus A."/>
            <person name="Glavina del Rio T."/>
            <person name="Dalin E."/>
            <person name="Tice H."/>
            <person name="Bruce D."/>
            <person name="Goodwin L."/>
            <person name="Pitluck S."/>
            <person name="Peters L."/>
            <person name="Ovchinnikova G."/>
            <person name="Teshima H."/>
            <person name="Kyrpides N."/>
            <person name="Mavromatis K."/>
            <person name="Ivanova N."/>
            <person name="Brettin T."/>
            <person name="Detter J.C."/>
            <person name="Han C."/>
            <person name="Larimer F."/>
            <person name="Land M."/>
            <person name="Hauser L."/>
            <person name="Markowitz V."/>
            <person name="Cheng J.-F."/>
            <person name="Hugenholtz P."/>
            <person name="Woyke T."/>
            <person name="Wu D."/>
            <person name="Brambilla E."/>
            <person name="Klenk H.-P."/>
            <person name="Eisen J.A."/>
        </authorList>
    </citation>
    <scope>NUCLEOTIDE SEQUENCE</scope>
    <source>
        <strain evidence="3">DSM 6220</strain>
    </source>
</reference>
<dbReference type="PANTHER" id="PTHR37944:SF1">
    <property type="entry name" value="PORIN B"/>
    <property type="match status" value="1"/>
</dbReference>
<dbReference type="OrthoDB" id="545475at2"/>
<sequence length="452" mass="49825">MNVKTRFHSCWLALAVAMGGASSAQAMHAGIQDDDANDVSNSSYFDTSPYLLGDWGGARTRLADKGVSFQFGWVNEAANNFTGGNRRTARNTGQLTLGTTLDLDKLWGWKGGTFQFTMTDRYGRNLNADAGLGNNQLTQEVYGRGQTWWLTQLWFEQAFFNGRLSLRLGRMPVGSDYGYADCDFQNLTFCGSQTGNIVGSYWMNWPVSQWAARIKLKTSEKTYLQFAAYQVNPHYANESWARHNAWKINNPGGTQGALMPLEFGWTPALNGLQGLYKFGIYYSNAGGSDLYLNQDYQPIAINGGQALHRKGSYGGYLSIKQQVTGTADGQGTTLFLNASKADRNTAQTDAKYSLGVQYKGIFSRPNDAVGFAIGTTHTSNYYASYARLYNATHSGTHLIAGGGYEKVAELYYQWSPVAAVQIRPNLQYIADPGGSNENKNIFLFGLKSVVNF</sequence>
<evidence type="ECO:0000256" key="1">
    <source>
        <dbReference type="ARBA" id="ARBA00008769"/>
    </source>
</evidence>
<dbReference type="AlphaFoldDB" id="H8L1C9"/>
<feature type="signal peptide" evidence="2">
    <location>
        <begin position="1"/>
        <end position="26"/>
    </location>
</feature>
<gene>
    <name evidence="3" type="ordered locus">Fraau_3215</name>
</gene>
<dbReference type="Proteomes" id="UP000005234">
    <property type="component" value="Chromosome"/>
</dbReference>
<evidence type="ECO:0000256" key="2">
    <source>
        <dbReference type="RuleBase" id="RU363072"/>
    </source>
</evidence>
<dbReference type="HOGENOM" id="CLU_029684_1_0_6"/>
<dbReference type="KEGG" id="fau:Fraau_3215"/>
<dbReference type="GO" id="GO:0016020">
    <property type="term" value="C:membrane"/>
    <property type="evidence" value="ECO:0007669"/>
    <property type="project" value="InterPro"/>
</dbReference>
<dbReference type="GO" id="GO:0008643">
    <property type="term" value="P:carbohydrate transport"/>
    <property type="evidence" value="ECO:0007669"/>
    <property type="project" value="InterPro"/>
</dbReference>
<dbReference type="InterPro" id="IPR007049">
    <property type="entry name" value="Carb-sel_porin_OprB"/>
</dbReference>
<dbReference type="EMBL" id="CP003350">
    <property type="protein sequence ID" value="AFC87538.1"/>
    <property type="molecule type" value="Genomic_DNA"/>
</dbReference>
<dbReference type="RefSeq" id="WP_014404540.1">
    <property type="nucleotide sequence ID" value="NC_017033.1"/>
</dbReference>
<dbReference type="eggNOG" id="COG3659">
    <property type="taxonomic scope" value="Bacteria"/>
</dbReference>
<evidence type="ECO:0000313" key="3">
    <source>
        <dbReference type="EMBL" id="AFC87538.1"/>
    </source>
</evidence>
<protein>
    <submittedName>
        <fullName evidence="3">Carbohydrate-selective porin</fullName>
    </submittedName>
</protein>
<dbReference type="Pfam" id="PF04966">
    <property type="entry name" value="OprB"/>
    <property type="match status" value="1"/>
</dbReference>
<dbReference type="PANTHER" id="PTHR37944">
    <property type="entry name" value="PORIN B"/>
    <property type="match status" value="1"/>
</dbReference>
<dbReference type="InterPro" id="IPR052932">
    <property type="entry name" value="OprB_Porin"/>
</dbReference>
<evidence type="ECO:0000313" key="4">
    <source>
        <dbReference type="Proteomes" id="UP000005234"/>
    </source>
</evidence>
<dbReference type="InterPro" id="IPR038673">
    <property type="entry name" value="OprB_sf"/>
</dbReference>
<dbReference type="GO" id="GO:0015288">
    <property type="term" value="F:porin activity"/>
    <property type="evidence" value="ECO:0007669"/>
    <property type="project" value="InterPro"/>
</dbReference>
<accession>H8L1C9</accession>
<organism evidence="3 4">
    <name type="scientific">Frateuria aurantia (strain ATCC 33424 / DSM 6220 / KCTC 2777 / LMG 1558 / NBRC 3245 / NCIMB 13370)</name>
    <name type="common">Acetobacter aurantius</name>
    <dbReference type="NCBI Taxonomy" id="767434"/>
    <lineage>
        <taxon>Bacteria</taxon>
        <taxon>Pseudomonadati</taxon>
        <taxon>Pseudomonadota</taxon>
        <taxon>Gammaproteobacteria</taxon>
        <taxon>Lysobacterales</taxon>
        <taxon>Rhodanobacteraceae</taxon>
        <taxon>Frateuria</taxon>
    </lineage>
</organism>
<keyword evidence="4" id="KW-1185">Reference proteome</keyword>
<dbReference type="Gene3D" id="2.40.160.180">
    <property type="entry name" value="Carbohydrate-selective porin OprB"/>
    <property type="match status" value="1"/>
</dbReference>
<name>H8L1C9_FRAAD</name>
<dbReference type="STRING" id="767434.Fraau_3215"/>